<sequence>MNNVIVLPVLPESRVFILDDIINLQTVQDRGYVVMARSGLTFNCEHYDVGVGESEQQIQTNSFYTIPMFSVRGEKLPVAEIMEELFALSQMPLWVFTRSNERISLLNILQSQEQEYQVHPHSYRVSSQQRILDQLTTDKKEIFKNMVSRTVDDYATLRREPTTVSSYR</sequence>
<evidence type="ECO:0000313" key="1">
    <source>
        <dbReference type="EMBL" id="OGI64678.1"/>
    </source>
</evidence>
<evidence type="ECO:0000313" key="2">
    <source>
        <dbReference type="Proteomes" id="UP000178700"/>
    </source>
</evidence>
<organism evidence="1 2">
    <name type="scientific">Candidatus Nomurabacteria bacterium RIFCSPHIGHO2_01_FULL_39_10</name>
    <dbReference type="NCBI Taxonomy" id="1801733"/>
    <lineage>
        <taxon>Bacteria</taxon>
        <taxon>Candidatus Nomuraibacteriota</taxon>
    </lineage>
</organism>
<accession>A0A1F6V4Z6</accession>
<dbReference type="Proteomes" id="UP000178700">
    <property type="component" value="Unassembled WGS sequence"/>
</dbReference>
<reference evidence="1 2" key="1">
    <citation type="journal article" date="2016" name="Nat. Commun.">
        <title>Thousands of microbial genomes shed light on interconnected biogeochemical processes in an aquifer system.</title>
        <authorList>
            <person name="Anantharaman K."/>
            <person name="Brown C.T."/>
            <person name="Hug L.A."/>
            <person name="Sharon I."/>
            <person name="Castelle C.J."/>
            <person name="Probst A.J."/>
            <person name="Thomas B.C."/>
            <person name="Singh A."/>
            <person name="Wilkins M.J."/>
            <person name="Karaoz U."/>
            <person name="Brodie E.L."/>
            <person name="Williams K.H."/>
            <person name="Hubbard S.S."/>
            <person name="Banfield J.F."/>
        </authorList>
    </citation>
    <scope>NUCLEOTIDE SEQUENCE [LARGE SCALE GENOMIC DNA]</scope>
</reference>
<dbReference type="AlphaFoldDB" id="A0A1F6V4Z6"/>
<proteinExistence type="predicted"/>
<dbReference type="EMBL" id="MFTJ01000043">
    <property type="protein sequence ID" value="OGI64678.1"/>
    <property type="molecule type" value="Genomic_DNA"/>
</dbReference>
<name>A0A1F6V4Z6_9BACT</name>
<comment type="caution">
    <text evidence="1">The sequence shown here is derived from an EMBL/GenBank/DDBJ whole genome shotgun (WGS) entry which is preliminary data.</text>
</comment>
<gene>
    <name evidence="1" type="ORF">A2642_02180</name>
</gene>
<protein>
    <submittedName>
        <fullName evidence="1">Uncharacterized protein</fullName>
    </submittedName>
</protein>